<dbReference type="Pfam" id="PF02518">
    <property type="entry name" value="HATPase_c"/>
    <property type="match status" value="1"/>
</dbReference>
<proteinExistence type="predicted"/>
<evidence type="ECO:0000256" key="5">
    <source>
        <dbReference type="ARBA" id="ARBA00022777"/>
    </source>
</evidence>
<comment type="caution">
    <text evidence="9">The sequence shown here is derived from an EMBL/GenBank/DDBJ whole genome shotgun (WGS) entry which is preliminary data.</text>
</comment>
<dbReference type="InterPro" id="IPR004358">
    <property type="entry name" value="Sig_transdc_His_kin-like_C"/>
</dbReference>
<dbReference type="SMART" id="SM00387">
    <property type="entry name" value="HATPase_c"/>
    <property type="match status" value="1"/>
</dbReference>
<protein>
    <recommendedName>
        <fullName evidence="2">histidine kinase</fullName>
        <ecNumber evidence="2">2.7.13.3</ecNumber>
    </recommendedName>
</protein>
<evidence type="ECO:0000256" key="6">
    <source>
        <dbReference type="SAM" id="MobiDB-lite"/>
    </source>
</evidence>
<feature type="region of interest" description="Disordered" evidence="6">
    <location>
        <begin position="1"/>
        <end position="21"/>
    </location>
</feature>
<dbReference type="RefSeq" id="WP_188963960.1">
    <property type="nucleotide sequence ID" value="NZ_BMOE01000011.1"/>
</dbReference>
<keyword evidence="3" id="KW-0597">Phosphoprotein</keyword>
<organism evidence="9 10">
    <name type="scientific">Deinococcus aquiradiocola</name>
    <dbReference type="NCBI Taxonomy" id="393059"/>
    <lineage>
        <taxon>Bacteria</taxon>
        <taxon>Thermotogati</taxon>
        <taxon>Deinococcota</taxon>
        <taxon>Deinococci</taxon>
        <taxon>Deinococcales</taxon>
        <taxon>Deinococcaceae</taxon>
        <taxon>Deinococcus</taxon>
    </lineage>
</organism>
<keyword evidence="7" id="KW-0812">Transmembrane</keyword>
<dbReference type="Pfam" id="PF00512">
    <property type="entry name" value="HisKA"/>
    <property type="match status" value="1"/>
</dbReference>
<keyword evidence="7" id="KW-1133">Transmembrane helix</keyword>
<name>A0A917USX2_9DEIO</name>
<evidence type="ECO:0000313" key="9">
    <source>
        <dbReference type="EMBL" id="GGJ82777.1"/>
    </source>
</evidence>
<dbReference type="GO" id="GO:0000155">
    <property type="term" value="F:phosphorelay sensor kinase activity"/>
    <property type="evidence" value="ECO:0007669"/>
    <property type="project" value="InterPro"/>
</dbReference>
<sequence>MTERPFARPSPDNTQPVPAPTRPRSVIVHVMARMVPAWVALALVLLALLSVLLLLRSHALNLQRASSNLNATERLRADVLDMETGLRGYALTGSPEFLQPYDHVIGTLGPHLQAFREAAQATGMTRVNRAATEAEVLIVQWRQTYAGPVLTRGPGARRDLELARLGKRLVDDIRVQLDVVEEAGHAQVNGIQGQIAGLAGRWLPLLTLLSLLALALNLWVLIRLATEIRDGLRHVTQPDALPAWLRWQESVEARASVDTRVSAVQGELAREREERRRTGLTLDGVLNTMTSQLWVLDEYGSVTRINRAGLQALHLHDQPPQGTRLQDLWPELAQLYLHGDTLPDEPQELPTPDGPRWFLLQRDEQERGTLLLLTDVTPLQLSRHALEASNVNLTRSNTDLEHYAFVASHDLQEPLRTIASFAGLLLATQGDRLDERGQFYARNVIEGAERLKRLIQDLLSFAKVRAEQLEFAPVDMTHVTHAVLATLEEEVGRCAAHVTVAPLPPVLGRESLITQLLFNLMQNALKFCRDDLTLHLNVHAEPQGDFVRFTVEDNGIGIAPEYQEQVFVIFQRLHGRARYQGNGLGLAICRRIVELHGGRIWLESQEGMGCRFHFTLPAARLDGSPEDSAPLDRPRPGTP</sequence>
<dbReference type="Gene3D" id="3.30.565.10">
    <property type="entry name" value="Histidine kinase-like ATPase, C-terminal domain"/>
    <property type="match status" value="1"/>
</dbReference>
<gene>
    <name evidence="9" type="ORF">GCM10008939_28360</name>
</gene>
<dbReference type="CDD" id="cd00082">
    <property type="entry name" value="HisKA"/>
    <property type="match status" value="1"/>
</dbReference>
<evidence type="ECO:0000313" key="10">
    <source>
        <dbReference type="Proteomes" id="UP000635726"/>
    </source>
</evidence>
<dbReference type="PANTHER" id="PTHR43304">
    <property type="entry name" value="PHYTOCHROME-LIKE PROTEIN CPH1"/>
    <property type="match status" value="1"/>
</dbReference>
<dbReference type="InterPro" id="IPR007891">
    <property type="entry name" value="CHASE3"/>
</dbReference>
<dbReference type="InterPro" id="IPR052162">
    <property type="entry name" value="Sensor_kinase/Photoreceptor"/>
</dbReference>
<evidence type="ECO:0000256" key="3">
    <source>
        <dbReference type="ARBA" id="ARBA00022553"/>
    </source>
</evidence>
<evidence type="ECO:0000256" key="1">
    <source>
        <dbReference type="ARBA" id="ARBA00000085"/>
    </source>
</evidence>
<dbReference type="InterPro" id="IPR036097">
    <property type="entry name" value="HisK_dim/P_sf"/>
</dbReference>
<dbReference type="Pfam" id="PF05227">
    <property type="entry name" value="CHASE3"/>
    <property type="match status" value="1"/>
</dbReference>
<dbReference type="EMBL" id="BMOE01000011">
    <property type="protein sequence ID" value="GGJ82777.1"/>
    <property type="molecule type" value="Genomic_DNA"/>
</dbReference>
<keyword evidence="7" id="KW-0472">Membrane</keyword>
<dbReference type="FunFam" id="3.30.565.10:FF:000006">
    <property type="entry name" value="Sensor histidine kinase WalK"/>
    <property type="match status" value="1"/>
</dbReference>
<dbReference type="InterPro" id="IPR005467">
    <property type="entry name" value="His_kinase_dom"/>
</dbReference>
<dbReference type="AlphaFoldDB" id="A0A917USX2"/>
<keyword evidence="10" id="KW-1185">Reference proteome</keyword>
<dbReference type="SUPFAM" id="SSF47384">
    <property type="entry name" value="Homodimeric domain of signal transducing histidine kinase"/>
    <property type="match status" value="1"/>
</dbReference>
<evidence type="ECO:0000256" key="2">
    <source>
        <dbReference type="ARBA" id="ARBA00012438"/>
    </source>
</evidence>
<feature type="domain" description="Histidine kinase" evidence="8">
    <location>
        <begin position="406"/>
        <end position="620"/>
    </location>
</feature>
<dbReference type="EC" id="2.7.13.3" evidence="2"/>
<evidence type="ECO:0000256" key="4">
    <source>
        <dbReference type="ARBA" id="ARBA00022679"/>
    </source>
</evidence>
<dbReference type="Gene3D" id="1.10.287.130">
    <property type="match status" value="1"/>
</dbReference>
<dbReference type="SMART" id="SM00388">
    <property type="entry name" value="HisKA"/>
    <property type="match status" value="1"/>
</dbReference>
<accession>A0A917USX2</accession>
<reference evidence="9" key="2">
    <citation type="submission" date="2020-09" db="EMBL/GenBank/DDBJ databases">
        <authorList>
            <person name="Sun Q."/>
            <person name="Ohkuma M."/>
        </authorList>
    </citation>
    <scope>NUCLEOTIDE SEQUENCE</scope>
    <source>
        <strain evidence="9">JCM 14371</strain>
    </source>
</reference>
<dbReference type="PROSITE" id="PS50109">
    <property type="entry name" value="HIS_KIN"/>
    <property type="match status" value="1"/>
</dbReference>
<dbReference type="PRINTS" id="PR00344">
    <property type="entry name" value="BCTRLSENSOR"/>
</dbReference>
<keyword evidence="4" id="KW-0808">Transferase</keyword>
<comment type="catalytic activity">
    <reaction evidence="1">
        <text>ATP + protein L-histidine = ADP + protein N-phospho-L-histidine.</text>
        <dbReference type="EC" id="2.7.13.3"/>
    </reaction>
</comment>
<dbReference type="InterPro" id="IPR003594">
    <property type="entry name" value="HATPase_dom"/>
</dbReference>
<dbReference type="Proteomes" id="UP000635726">
    <property type="component" value="Unassembled WGS sequence"/>
</dbReference>
<reference evidence="9" key="1">
    <citation type="journal article" date="2014" name="Int. J. Syst. Evol. Microbiol.">
        <title>Complete genome sequence of Corynebacterium casei LMG S-19264T (=DSM 44701T), isolated from a smear-ripened cheese.</title>
        <authorList>
            <consortium name="US DOE Joint Genome Institute (JGI-PGF)"/>
            <person name="Walter F."/>
            <person name="Albersmeier A."/>
            <person name="Kalinowski J."/>
            <person name="Ruckert C."/>
        </authorList>
    </citation>
    <scope>NUCLEOTIDE SEQUENCE</scope>
    <source>
        <strain evidence="9">JCM 14371</strain>
    </source>
</reference>
<dbReference type="Gene3D" id="3.30.450.20">
    <property type="entry name" value="PAS domain"/>
    <property type="match status" value="1"/>
</dbReference>
<keyword evidence="5" id="KW-0418">Kinase</keyword>
<dbReference type="PANTHER" id="PTHR43304:SF1">
    <property type="entry name" value="PAC DOMAIN-CONTAINING PROTEIN"/>
    <property type="match status" value="1"/>
</dbReference>
<dbReference type="InterPro" id="IPR003661">
    <property type="entry name" value="HisK_dim/P_dom"/>
</dbReference>
<evidence type="ECO:0000256" key="7">
    <source>
        <dbReference type="SAM" id="Phobius"/>
    </source>
</evidence>
<feature type="transmembrane region" description="Helical" evidence="7">
    <location>
        <begin position="35"/>
        <end position="55"/>
    </location>
</feature>
<dbReference type="InterPro" id="IPR036890">
    <property type="entry name" value="HATPase_C_sf"/>
</dbReference>
<feature type="transmembrane region" description="Helical" evidence="7">
    <location>
        <begin position="202"/>
        <end position="222"/>
    </location>
</feature>
<evidence type="ECO:0000259" key="8">
    <source>
        <dbReference type="PROSITE" id="PS50109"/>
    </source>
</evidence>
<dbReference type="SUPFAM" id="SSF55874">
    <property type="entry name" value="ATPase domain of HSP90 chaperone/DNA topoisomerase II/histidine kinase"/>
    <property type="match status" value="1"/>
</dbReference>